<dbReference type="SUPFAM" id="SSF81383">
    <property type="entry name" value="F-box domain"/>
    <property type="match status" value="1"/>
</dbReference>
<dbReference type="Proteomes" id="UP001383192">
    <property type="component" value="Unassembled WGS sequence"/>
</dbReference>
<comment type="caution">
    <text evidence="2">The sequence shown here is derived from an EMBL/GenBank/DDBJ whole genome shotgun (WGS) entry which is preliminary data.</text>
</comment>
<organism evidence="2 3">
    <name type="scientific">Paramarasmius palmivorus</name>
    <dbReference type="NCBI Taxonomy" id="297713"/>
    <lineage>
        <taxon>Eukaryota</taxon>
        <taxon>Fungi</taxon>
        <taxon>Dikarya</taxon>
        <taxon>Basidiomycota</taxon>
        <taxon>Agaricomycotina</taxon>
        <taxon>Agaricomycetes</taxon>
        <taxon>Agaricomycetidae</taxon>
        <taxon>Agaricales</taxon>
        <taxon>Marasmiineae</taxon>
        <taxon>Marasmiaceae</taxon>
        <taxon>Paramarasmius</taxon>
    </lineage>
</organism>
<dbReference type="EMBL" id="JAYKXP010000021">
    <property type="protein sequence ID" value="KAK7047168.1"/>
    <property type="molecule type" value="Genomic_DNA"/>
</dbReference>
<dbReference type="AlphaFoldDB" id="A0AAW0D6Z8"/>
<dbReference type="InterPro" id="IPR036047">
    <property type="entry name" value="F-box-like_dom_sf"/>
</dbReference>
<name>A0AAW0D6Z8_9AGAR</name>
<gene>
    <name evidence="2" type="ORF">VNI00_006834</name>
</gene>
<evidence type="ECO:0000313" key="2">
    <source>
        <dbReference type="EMBL" id="KAK7047168.1"/>
    </source>
</evidence>
<dbReference type="PROSITE" id="PS50181">
    <property type="entry name" value="FBOX"/>
    <property type="match status" value="1"/>
</dbReference>
<reference evidence="2 3" key="1">
    <citation type="submission" date="2024-01" db="EMBL/GenBank/DDBJ databases">
        <title>A draft genome for a cacao thread blight-causing isolate of Paramarasmius palmivorus.</title>
        <authorList>
            <person name="Baruah I.K."/>
            <person name="Bukari Y."/>
            <person name="Amoako-Attah I."/>
            <person name="Meinhardt L.W."/>
            <person name="Bailey B.A."/>
            <person name="Cohen S.P."/>
        </authorList>
    </citation>
    <scope>NUCLEOTIDE SEQUENCE [LARGE SCALE GENOMIC DNA]</scope>
    <source>
        <strain evidence="2 3">GH-12</strain>
    </source>
</reference>
<proteinExistence type="predicted"/>
<evidence type="ECO:0000313" key="3">
    <source>
        <dbReference type="Proteomes" id="UP001383192"/>
    </source>
</evidence>
<dbReference type="Pfam" id="PF12937">
    <property type="entry name" value="F-box-like"/>
    <property type="match status" value="1"/>
</dbReference>
<protein>
    <recommendedName>
        <fullName evidence="1">F-box domain-containing protein</fullName>
    </recommendedName>
</protein>
<keyword evidence="3" id="KW-1185">Reference proteome</keyword>
<dbReference type="InterPro" id="IPR001810">
    <property type="entry name" value="F-box_dom"/>
</dbReference>
<sequence length="437" mass="50054">MPSINTIPVELLIYIFEYCEPTSILDDTVQLPTLESASTVCRRWRTTTLAAPYLWKTIILLNPRRHHVLMVQRWLERSARCPLTLELSMDPEDAKLPALWTEIQHSMRDILNLLVRHIHRWQSALLDLSQFNSFPELPLSPDAAPLLESVEVGEEMTFPSEDASARFWHALLLYPSLRNLIWRPVLNQDAFLGPSVYAQGWSKVTHLEGRFAIDDNFIHALSRCWSLRSLDIFQTSSNPSPATAHQVIFLPHLRMLRFDTSSRQPLWFLDRLFLPRLEELEIHPLQMQCRPLIDLLTRSSCSLDSIYFAFHSDFTSAEALDDLFSLRAFSRLTELRFSALGNSSDAVKGLTLRPDDNNCLPCVEAMFLGLQNCEDGLLEAMVKSRLGAQDSPFQYVWISHTLGEGEQDAEYEPKSSADARFLEEICEEGFIVRYSGP</sequence>
<feature type="domain" description="F-box" evidence="1">
    <location>
        <begin position="1"/>
        <end position="58"/>
    </location>
</feature>
<accession>A0AAW0D6Z8</accession>
<dbReference type="Gene3D" id="1.20.1280.50">
    <property type="match status" value="1"/>
</dbReference>
<evidence type="ECO:0000259" key="1">
    <source>
        <dbReference type="PROSITE" id="PS50181"/>
    </source>
</evidence>